<dbReference type="InterPro" id="IPR016181">
    <property type="entry name" value="Acyl_CoA_acyltransferase"/>
</dbReference>
<gene>
    <name evidence="2" type="ORF">U0035_05285</name>
</gene>
<dbReference type="RefSeq" id="WP_114789680.1">
    <property type="nucleotide sequence ID" value="NZ_CP139960.1"/>
</dbReference>
<evidence type="ECO:0000259" key="1">
    <source>
        <dbReference type="PROSITE" id="PS51186"/>
    </source>
</evidence>
<proteinExistence type="predicted"/>
<feature type="domain" description="N-acetyltransferase" evidence="1">
    <location>
        <begin position="13"/>
        <end position="177"/>
    </location>
</feature>
<dbReference type="Pfam" id="PF13302">
    <property type="entry name" value="Acetyltransf_3"/>
    <property type="match status" value="1"/>
</dbReference>
<keyword evidence="3" id="KW-1185">Reference proteome</keyword>
<name>A0ABZ0W8D9_9BACT</name>
<dbReference type="PANTHER" id="PTHR43792:SF9">
    <property type="entry name" value="RIBOSOMAL-PROTEIN-ALANINE ACETYLTRANSFERASE"/>
    <property type="match status" value="1"/>
</dbReference>
<dbReference type="PROSITE" id="PS51186">
    <property type="entry name" value="GNAT"/>
    <property type="match status" value="1"/>
</dbReference>
<dbReference type="SUPFAM" id="SSF55729">
    <property type="entry name" value="Acyl-CoA N-acyltransferases (Nat)"/>
    <property type="match status" value="1"/>
</dbReference>
<dbReference type="PANTHER" id="PTHR43792">
    <property type="entry name" value="GNAT FAMILY, PUTATIVE (AFU_ORTHOLOGUE AFUA_3G00765)-RELATED-RELATED"/>
    <property type="match status" value="1"/>
</dbReference>
<organism evidence="2 3">
    <name type="scientific">Niabella yanshanensis</name>
    <dbReference type="NCBI Taxonomy" id="577386"/>
    <lineage>
        <taxon>Bacteria</taxon>
        <taxon>Pseudomonadati</taxon>
        <taxon>Bacteroidota</taxon>
        <taxon>Chitinophagia</taxon>
        <taxon>Chitinophagales</taxon>
        <taxon>Chitinophagaceae</taxon>
        <taxon>Niabella</taxon>
    </lineage>
</organism>
<reference evidence="2 3" key="1">
    <citation type="submission" date="2023-12" db="EMBL/GenBank/DDBJ databases">
        <title>Genome sequencing and assembly of bacterial species from a model synthetic community.</title>
        <authorList>
            <person name="Hogle S.L."/>
        </authorList>
    </citation>
    <scope>NUCLEOTIDE SEQUENCE [LARGE SCALE GENOMIC DNA]</scope>
    <source>
        <strain evidence="2 3">HAMBI_3031</strain>
    </source>
</reference>
<dbReference type="Gene3D" id="3.40.630.30">
    <property type="match status" value="1"/>
</dbReference>
<evidence type="ECO:0000313" key="2">
    <source>
        <dbReference type="EMBL" id="WQD39558.1"/>
    </source>
</evidence>
<dbReference type="InterPro" id="IPR000182">
    <property type="entry name" value="GNAT_dom"/>
</dbReference>
<sequence length="177" mass="20269">MKISCPELSAKDILLRPIVSSDLDQIYQGLSHPDVIRYYGISYKTRSETKAQMEWYQQIREEGSGVWWAIVSKDGNGFYGACGFNNYSEVHRKAEIGFWLLPEYWGRGIMVSSARLICDHAFTKVGIHRIEAVVETANHNSKRVMQKLCFVLEGTQQDAEVKNGRFISLDLYALLNR</sequence>
<protein>
    <submittedName>
        <fullName evidence="2">GNAT family N-acetyltransferase</fullName>
    </submittedName>
</protein>
<dbReference type="InterPro" id="IPR051531">
    <property type="entry name" value="N-acetyltransferase"/>
</dbReference>
<dbReference type="Proteomes" id="UP001325680">
    <property type="component" value="Chromosome"/>
</dbReference>
<dbReference type="EMBL" id="CP139960">
    <property type="protein sequence ID" value="WQD39558.1"/>
    <property type="molecule type" value="Genomic_DNA"/>
</dbReference>
<evidence type="ECO:0000313" key="3">
    <source>
        <dbReference type="Proteomes" id="UP001325680"/>
    </source>
</evidence>
<accession>A0ABZ0W8D9</accession>